<evidence type="ECO:0000313" key="3">
    <source>
        <dbReference type="Proteomes" id="UP000198211"/>
    </source>
</evidence>
<evidence type="ECO:0008006" key="4">
    <source>
        <dbReference type="Google" id="ProtNLM"/>
    </source>
</evidence>
<feature type="region of interest" description="Disordered" evidence="1">
    <location>
        <begin position="1"/>
        <end position="23"/>
    </location>
</feature>
<organism evidence="2 3">
    <name type="scientific">Phytophthora megakarya</name>
    <dbReference type="NCBI Taxonomy" id="4795"/>
    <lineage>
        <taxon>Eukaryota</taxon>
        <taxon>Sar</taxon>
        <taxon>Stramenopiles</taxon>
        <taxon>Oomycota</taxon>
        <taxon>Peronosporomycetes</taxon>
        <taxon>Peronosporales</taxon>
        <taxon>Peronosporaceae</taxon>
        <taxon>Phytophthora</taxon>
    </lineage>
</organism>
<proteinExistence type="predicted"/>
<comment type="caution">
    <text evidence="2">The sequence shown here is derived from an EMBL/GenBank/DDBJ whole genome shotgun (WGS) entry which is preliminary data.</text>
</comment>
<dbReference type="EMBL" id="NBNE01011677">
    <property type="protein sequence ID" value="OWY96402.1"/>
    <property type="molecule type" value="Genomic_DNA"/>
</dbReference>
<dbReference type="AlphaFoldDB" id="A0A225UTR2"/>
<feature type="region of interest" description="Disordered" evidence="1">
    <location>
        <begin position="51"/>
        <end position="70"/>
    </location>
</feature>
<feature type="compositionally biased region" description="Basic and acidic residues" evidence="1">
    <location>
        <begin position="12"/>
        <end position="21"/>
    </location>
</feature>
<evidence type="ECO:0000256" key="1">
    <source>
        <dbReference type="SAM" id="MobiDB-lite"/>
    </source>
</evidence>
<sequence length="70" mass="8108">MEWQNLALEATTDTRSEEMEVKTPLVPAVRRPEYEAPRAIFQRPRATLIQRQKVEVSQDQDIPDCPPSDE</sequence>
<reference evidence="3" key="1">
    <citation type="submission" date="2017-03" db="EMBL/GenBank/DDBJ databases">
        <title>Phytopthora megakarya and P. palmivora, two closely related causual agents of cacao black pod achieved similar genome size and gene model numbers by different mechanisms.</title>
        <authorList>
            <person name="Ali S."/>
            <person name="Shao J."/>
            <person name="Larry D.J."/>
            <person name="Kronmiller B."/>
            <person name="Shen D."/>
            <person name="Strem M.D."/>
            <person name="Melnick R.L."/>
            <person name="Guiltinan M.J."/>
            <person name="Tyler B.M."/>
            <person name="Meinhardt L.W."/>
            <person name="Bailey B.A."/>
        </authorList>
    </citation>
    <scope>NUCLEOTIDE SEQUENCE [LARGE SCALE GENOMIC DNA]</scope>
    <source>
        <strain evidence="3">zdho120</strain>
    </source>
</reference>
<gene>
    <name evidence="2" type="ORF">PHMEG_00033335</name>
</gene>
<protein>
    <recommendedName>
        <fullName evidence="4">Reverse transcriptase</fullName>
    </recommendedName>
</protein>
<name>A0A225UTR2_9STRA</name>
<evidence type="ECO:0000313" key="2">
    <source>
        <dbReference type="EMBL" id="OWY96402.1"/>
    </source>
</evidence>
<accession>A0A225UTR2</accession>
<dbReference type="Proteomes" id="UP000198211">
    <property type="component" value="Unassembled WGS sequence"/>
</dbReference>
<keyword evidence="3" id="KW-1185">Reference proteome</keyword>